<dbReference type="CDD" id="cd01887">
    <property type="entry name" value="IF2_eIF5B"/>
    <property type="match status" value="1"/>
</dbReference>
<dbReference type="CDD" id="cd03702">
    <property type="entry name" value="IF2_mtIF2_II"/>
    <property type="match status" value="1"/>
</dbReference>
<evidence type="ECO:0000256" key="6">
    <source>
        <dbReference type="ARBA" id="ARBA00023134"/>
    </source>
</evidence>
<feature type="binding site" evidence="8">
    <location>
        <begin position="508"/>
        <end position="511"/>
    </location>
    <ligand>
        <name>GTP</name>
        <dbReference type="ChEBI" id="CHEBI:37565"/>
    </ligand>
</feature>
<dbReference type="InterPro" id="IPR005225">
    <property type="entry name" value="Small_GTP-bd"/>
</dbReference>
<evidence type="ECO:0000256" key="2">
    <source>
        <dbReference type="ARBA" id="ARBA00020675"/>
    </source>
</evidence>
<feature type="binding site" evidence="8">
    <location>
        <begin position="454"/>
        <end position="458"/>
    </location>
    <ligand>
        <name>GTP</name>
        <dbReference type="ChEBI" id="CHEBI:37565"/>
    </ligand>
</feature>
<evidence type="ECO:0000256" key="8">
    <source>
        <dbReference type="HAMAP-Rule" id="MF_00100"/>
    </source>
</evidence>
<accession>A0A5P6VVQ1</accession>
<dbReference type="FunFam" id="3.40.50.10050:FF:000001">
    <property type="entry name" value="Translation initiation factor IF-2"/>
    <property type="match status" value="1"/>
</dbReference>
<dbReference type="NCBIfam" id="TIGR00487">
    <property type="entry name" value="IF-2"/>
    <property type="match status" value="1"/>
</dbReference>
<dbReference type="Pfam" id="PF04760">
    <property type="entry name" value="IF2_N"/>
    <property type="match status" value="2"/>
</dbReference>
<dbReference type="GO" id="GO:0003924">
    <property type="term" value="F:GTPase activity"/>
    <property type="evidence" value="ECO:0007669"/>
    <property type="project" value="UniProtKB-UniRule"/>
</dbReference>
<dbReference type="InterPro" id="IPR006847">
    <property type="entry name" value="IF2_N"/>
</dbReference>
<evidence type="ECO:0000256" key="3">
    <source>
        <dbReference type="ARBA" id="ARBA00022540"/>
    </source>
</evidence>
<dbReference type="NCBIfam" id="TIGR00231">
    <property type="entry name" value="small_GTP"/>
    <property type="match status" value="1"/>
</dbReference>
<keyword evidence="4 8" id="KW-0547">Nucleotide-binding</keyword>
<evidence type="ECO:0000313" key="13">
    <source>
        <dbReference type="Proteomes" id="UP000327030"/>
    </source>
</evidence>
<dbReference type="FunFam" id="2.40.30.10:FF:000054">
    <property type="entry name" value="Translation initiation factor IF-2"/>
    <property type="match status" value="1"/>
</dbReference>
<feature type="domain" description="Tr-type G" evidence="11">
    <location>
        <begin position="399"/>
        <end position="566"/>
    </location>
</feature>
<feature type="compositionally biased region" description="Basic and acidic residues" evidence="10">
    <location>
        <begin position="51"/>
        <end position="91"/>
    </location>
</feature>
<dbReference type="EMBL" id="CP043028">
    <property type="protein sequence ID" value="QFJ55694.1"/>
    <property type="molecule type" value="Genomic_DNA"/>
</dbReference>
<feature type="compositionally biased region" description="Polar residues" evidence="10">
    <location>
        <begin position="155"/>
        <end position="165"/>
    </location>
</feature>
<keyword evidence="8" id="KW-0963">Cytoplasm</keyword>
<feature type="region of interest" description="Disordered" evidence="10">
    <location>
        <begin position="28"/>
        <end position="311"/>
    </location>
</feature>
<keyword evidence="5 8" id="KW-0648">Protein biosynthesis</keyword>
<gene>
    <name evidence="8 12" type="primary">infB</name>
    <name evidence="12" type="ORF">FXF36_12805</name>
</gene>
<dbReference type="AlphaFoldDB" id="A0A5P6VVQ1"/>
<dbReference type="Gene3D" id="3.40.50.300">
    <property type="entry name" value="P-loop containing nucleotide triphosphate hydrolases"/>
    <property type="match status" value="1"/>
</dbReference>
<dbReference type="OrthoDB" id="9811804at2"/>
<dbReference type="GO" id="GO:0005525">
    <property type="term" value="F:GTP binding"/>
    <property type="evidence" value="ECO:0007669"/>
    <property type="project" value="UniProtKB-KW"/>
</dbReference>
<comment type="function">
    <text evidence="7 8 9">One of the essential components for the initiation of protein synthesis. Protects formylmethionyl-tRNA from spontaneous hydrolysis and promotes its binding to the 30S ribosomal subunits. Also involved in the hydrolysis of GTP during the formation of the 70S ribosomal complex.</text>
</comment>
<feature type="compositionally biased region" description="Basic and acidic residues" evidence="10">
    <location>
        <begin position="166"/>
        <end position="245"/>
    </location>
</feature>
<dbReference type="CDD" id="cd03692">
    <property type="entry name" value="mtIF2_IVc"/>
    <property type="match status" value="1"/>
</dbReference>
<protein>
    <recommendedName>
        <fullName evidence="2 8">Translation initiation factor IF-2</fullName>
    </recommendedName>
</protein>
<dbReference type="InterPro" id="IPR000178">
    <property type="entry name" value="TF_IF2_bacterial-like"/>
</dbReference>
<dbReference type="PANTHER" id="PTHR43381">
    <property type="entry name" value="TRANSLATION INITIATION FACTOR IF-2-RELATED"/>
    <property type="match status" value="1"/>
</dbReference>
<dbReference type="Pfam" id="PF22042">
    <property type="entry name" value="EF-G_D2"/>
    <property type="match status" value="1"/>
</dbReference>
<organism evidence="12 13">
    <name type="scientific">Pseudobutyrivibrio xylanivorans</name>
    <dbReference type="NCBI Taxonomy" id="185007"/>
    <lineage>
        <taxon>Bacteria</taxon>
        <taxon>Bacillati</taxon>
        <taxon>Bacillota</taxon>
        <taxon>Clostridia</taxon>
        <taxon>Lachnospirales</taxon>
        <taxon>Lachnospiraceae</taxon>
        <taxon>Pseudobutyrivibrio</taxon>
    </lineage>
</organism>
<dbReference type="GO" id="GO:0005829">
    <property type="term" value="C:cytosol"/>
    <property type="evidence" value="ECO:0007669"/>
    <property type="project" value="TreeGrafter"/>
</dbReference>
<dbReference type="Pfam" id="PF00009">
    <property type="entry name" value="GTP_EFTU"/>
    <property type="match status" value="1"/>
</dbReference>
<evidence type="ECO:0000256" key="1">
    <source>
        <dbReference type="ARBA" id="ARBA00007733"/>
    </source>
</evidence>
<proteinExistence type="inferred from homology"/>
<dbReference type="Gene3D" id="1.10.10.2480">
    <property type="match status" value="1"/>
</dbReference>
<dbReference type="Gene3D" id="2.40.30.10">
    <property type="entry name" value="Translation factors"/>
    <property type="match status" value="2"/>
</dbReference>
<dbReference type="SUPFAM" id="SSF50447">
    <property type="entry name" value="Translation proteins"/>
    <property type="match status" value="2"/>
</dbReference>
<dbReference type="InterPro" id="IPR036925">
    <property type="entry name" value="TIF_IF2_dom3_sf"/>
</dbReference>
<name>A0A5P6VVQ1_PSEXY</name>
<dbReference type="InterPro" id="IPR009000">
    <property type="entry name" value="Transl_B-barrel_sf"/>
</dbReference>
<feature type="region of interest" description="G-domain" evidence="8">
    <location>
        <begin position="402"/>
        <end position="550"/>
    </location>
</feature>
<keyword evidence="3 8" id="KW-0396">Initiation factor</keyword>
<dbReference type="InterPro" id="IPR023115">
    <property type="entry name" value="TIF_IF2_dom3"/>
</dbReference>
<dbReference type="InterPro" id="IPR000795">
    <property type="entry name" value="T_Tr_GTP-bd_dom"/>
</dbReference>
<dbReference type="PROSITE" id="PS51722">
    <property type="entry name" value="G_TR_2"/>
    <property type="match status" value="1"/>
</dbReference>
<dbReference type="SUPFAM" id="SSF52540">
    <property type="entry name" value="P-loop containing nucleoside triphosphate hydrolases"/>
    <property type="match status" value="1"/>
</dbReference>
<sequence>MAKIKVHELAKELGRESKDLITFLEANGIEAKPQSGVEDDMAAKIRANFSKKAEPKKEKSTEKSGEKQAHAVDKDGNPVKKPRPVDKDGNPIKKKKNVFVVTRDRDDRRRRPGSDSSRNENRDGNNGQKKAQQQAAAPRGPIRPRSFADGVRPSQRASAQSTDTEFVSKKNVAEETQERPSKRNERPERPERQERQDRQERSERRDNRQDRPERGDRPSRGDKPAGKRPEKRADGNNDRRNEGRPSRPSQQASAPDVAPASNAKGGRRDDKKKKNNKDNNNLGGKKQENFINLEKNGGKKKKNNAPKAPERNMEEVLTITIPERITIKDLADKMKVQASAVVKTLFMKGTMVTVNQEVDFEKAEEIALEFNCICEEEEKVDVIAELLKEEEEDTTNYPSRPPVVCVMGHVDHGKTSLLDAIRDTKVTDREAGGITQHIGAYTVSINGQDITFLDTPGHEAFTAMRMRGANSTDIAILVVAADDGVMPQTVEAINHAKAAGIEIIVAINKIDKPNANIDRVKQELSEYQLIPEDWGGSTVFCPVSAHTKEGIDNLLEMILLTAEVLELRANPNRKARGLVIEAQLDKGRGAVATVLVQKGTLHVGDPVACGSCYGKVRAMLDDTGARVKSAGPSVPVEILGLSEVPNAGEVLMSFDSEKEAHSFADTFVAEHKNKLVEQTKSKMSLDALFSEIESGNLKELDIIVKADVQGSVEAVKQSLEKLSNEEVVVKTIHGGVGTINESDVVLASASNAIIIGFNVRVDPQAKMTADREGVDLRLYKVIYDAINDVESAMKGMLDPIFEEKVIGHAEVRQIFKASGVGNIAGSYVTDGYFQRDCMVRVTREGELIHEGKLGSLKRFKDDVKEVKTNFECGLVIEDFNDVQEMDVIEAYIMVEVPR</sequence>
<dbReference type="InterPro" id="IPR027417">
    <property type="entry name" value="P-loop_NTPase"/>
</dbReference>
<dbReference type="KEGG" id="pxv:FXF36_12805"/>
<keyword evidence="6 8" id="KW-0342">GTP-binding</keyword>
<evidence type="ECO:0000256" key="4">
    <source>
        <dbReference type="ARBA" id="ARBA00022741"/>
    </source>
</evidence>
<comment type="similarity">
    <text evidence="1 8 9">Belongs to the TRAFAC class translation factor GTPase superfamily. Classic translation factor GTPase family. IF-2 subfamily.</text>
</comment>
<dbReference type="GO" id="GO:0003743">
    <property type="term" value="F:translation initiation factor activity"/>
    <property type="evidence" value="ECO:0007669"/>
    <property type="project" value="UniProtKB-UniRule"/>
</dbReference>
<comment type="subcellular location">
    <subcellularLocation>
        <location evidence="8">Cytoplasm</location>
    </subcellularLocation>
</comment>
<feature type="binding site" evidence="8">
    <location>
        <begin position="408"/>
        <end position="415"/>
    </location>
    <ligand>
        <name>GTP</name>
        <dbReference type="ChEBI" id="CHEBI:37565"/>
    </ligand>
</feature>
<evidence type="ECO:0000313" key="12">
    <source>
        <dbReference type="EMBL" id="QFJ55694.1"/>
    </source>
</evidence>
<dbReference type="FunFam" id="2.40.30.10:FF:000008">
    <property type="entry name" value="Translation initiation factor IF-2"/>
    <property type="match status" value="1"/>
</dbReference>
<dbReference type="Pfam" id="PF11987">
    <property type="entry name" value="IF-2"/>
    <property type="match status" value="1"/>
</dbReference>
<dbReference type="PROSITE" id="PS01176">
    <property type="entry name" value="IF2"/>
    <property type="match status" value="1"/>
</dbReference>
<evidence type="ECO:0000256" key="5">
    <source>
        <dbReference type="ARBA" id="ARBA00022917"/>
    </source>
</evidence>
<reference evidence="13" key="1">
    <citation type="submission" date="2019-08" db="EMBL/GenBank/DDBJ databases">
        <title>Complete Genome Sequence of the Polysaccharide-Degrading Rumen Bacterium Pseudobutyrivibrio xylanivorans MA3014.</title>
        <authorList>
            <person name="Palevich N."/>
            <person name="Maclean P.H."/>
            <person name="Kelly W.J."/>
            <person name="Leahy S.C."/>
            <person name="Rakonjac J."/>
            <person name="Attwood G.T."/>
        </authorList>
    </citation>
    <scope>NUCLEOTIDE SEQUENCE [LARGE SCALE GENOMIC DNA]</scope>
    <source>
        <strain evidence="13">MA3014</strain>
    </source>
</reference>
<feature type="compositionally biased region" description="Basic and acidic residues" evidence="10">
    <location>
        <begin position="102"/>
        <end position="123"/>
    </location>
</feature>
<dbReference type="RefSeq" id="WP_151624706.1">
    <property type="nucleotide sequence ID" value="NZ_CP043028.1"/>
</dbReference>
<dbReference type="SUPFAM" id="SSF52156">
    <property type="entry name" value="Initiation factor IF2/eIF5b, domain 3"/>
    <property type="match status" value="1"/>
</dbReference>
<dbReference type="InterPro" id="IPR015760">
    <property type="entry name" value="TIF_IF2"/>
</dbReference>
<evidence type="ECO:0000256" key="10">
    <source>
        <dbReference type="SAM" id="MobiDB-lite"/>
    </source>
</evidence>
<dbReference type="InterPro" id="IPR044145">
    <property type="entry name" value="IF2_II"/>
</dbReference>
<dbReference type="FunFam" id="3.40.50.300:FF:000019">
    <property type="entry name" value="Translation initiation factor IF-2"/>
    <property type="match status" value="1"/>
</dbReference>
<feature type="compositionally biased region" description="Low complexity" evidence="10">
    <location>
        <begin position="128"/>
        <end position="137"/>
    </location>
</feature>
<dbReference type="HAMAP" id="MF_00100_B">
    <property type="entry name" value="IF_2_B"/>
    <property type="match status" value="1"/>
</dbReference>
<evidence type="ECO:0000256" key="7">
    <source>
        <dbReference type="ARBA" id="ARBA00025162"/>
    </source>
</evidence>
<dbReference type="Gene3D" id="3.40.50.10050">
    <property type="entry name" value="Translation initiation factor IF- 2, domain 3"/>
    <property type="match status" value="1"/>
</dbReference>
<dbReference type="PANTHER" id="PTHR43381:SF5">
    <property type="entry name" value="TR-TYPE G DOMAIN-CONTAINING PROTEIN"/>
    <property type="match status" value="1"/>
</dbReference>
<dbReference type="Proteomes" id="UP000327030">
    <property type="component" value="Chromosome 1"/>
</dbReference>
<dbReference type="InterPro" id="IPR053905">
    <property type="entry name" value="EF-G-like_DII"/>
</dbReference>
<evidence type="ECO:0000259" key="11">
    <source>
        <dbReference type="PROSITE" id="PS51722"/>
    </source>
</evidence>
<evidence type="ECO:0000256" key="9">
    <source>
        <dbReference type="RuleBase" id="RU000644"/>
    </source>
</evidence>